<dbReference type="GO" id="GO:0009401">
    <property type="term" value="P:phosphoenolpyruvate-dependent sugar phosphotransferase system"/>
    <property type="evidence" value="ECO:0007669"/>
    <property type="project" value="InterPro"/>
</dbReference>
<feature type="transmembrane region" description="Helical" evidence="1">
    <location>
        <begin position="255"/>
        <end position="275"/>
    </location>
</feature>
<sequence length="276" mass="30356">MQKTSNDKDIKLSKKDLRSVFWRSLTMEWSWNFERQQHMGFAFSMLPIIGKLYKNKEDRAAATKRHLEFFNTAPYLSTLILGITTSMEEKNANSKNFDTTSISNIKVALMGPVAGIGDSFFWGTLRVLATGIGASLALNGNILGPILFLLLFNIPHYIIRYLLMIGGYKFGTKILDNFEKSGLMRSITYGASILGLMVIGGMTASLINLQIGGSFGEGETKQTVQGVLDGIVPGVLSIAVVFLVLWLLKRGVKVTYILLGIFVLGIIGAWTGFLIA</sequence>
<dbReference type="Pfam" id="PF03613">
    <property type="entry name" value="EIID-AGA"/>
    <property type="match status" value="1"/>
</dbReference>
<protein>
    <submittedName>
        <fullName evidence="2">PTS mannose transporter subunit IID</fullName>
    </submittedName>
</protein>
<keyword evidence="1" id="KW-0472">Membrane</keyword>
<keyword evidence="1" id="KW-1133">Transmembrane helix</keyword>
<dbReference type="InterPro" id="IPR050303">
    <property type="entry name" value="GatZ_KbaZ_carbometab"/>
</dbReference>
<feature type="transmembrane region" description="Helical" evidence="1">
    <location>
        <begin position="231"/>
        <end position="248"/>
    </location>
</feature>
<dbReference type="InterPro" id="IPR004704">
    <property type="entry name" value="PTS_IID_man"/>
</dbReference>
<dbReference type="GO" id="GO:0005886">
    <property type="term" value="C:plasma membrane"/>
    <property type="evidence" value="ECO:0007669"/>
    <property type="project" value="TreeGrafter"/>
</dbReference>
<accession>A0AA91TT62</accession>
<gene>
    <name evidence="2" type="ORF">CHH57_08965</name>
</gene>
<name>A0AA91TT62_NIACI</name>
<evidence type="ECO:0000313" key="3">
    <source>
        <dbReference type="Proteomes" id="UP000216961"/>
    </source>
</evidence>
<dbReference type="PANTHER" id="PTHR32502">
    <property type="entry name" value="N-ACETYLGALACTOSAMINE PERMEASE II COMPONENT-RELATED"/>
    <property type="match status" value="1"/>
</dbReference>
<organism evidence="2 3">
    <name type="scientific">Niallia circulans</name>
    <name type="common">Bacillus circulans</name>
    <dbReference type="NCBI Taxonomy" id="1397"/>
    <lineage>
        <taxon>Bacteria</taxon>
        <taxon>Bacillati</taxon>
        <taxon>Bacillota</taxon>
        <taxon>Bacilli</taxon>
        <taxon>Bacillales</taxon>
        <taxon>Bacillaceae</taxon>
        <taxon>Niallia</taxon>
    </lineage>
</organism>
<dbReference type="RefSeq" id="WP_095329914.1">
    <property type="nucleotide sequence ID" value="NZ_CP026033.1"/>
</dbReference>
<evidence type="ECO:0000313" key="2">
    <source>
        <dbReference type="EMBL" id="PAD83582.1"/>
    </source>
</evidence>
<feature type="transmembrane region" description="Helical" evidence="1">
    <location>
        <begin position="187"/>
        <end position="211"/>
    </location>
</feature>
<dbReference type="Proteomes" id="UP000216961">
    <property type="component" value="Unassembled WGS sequence"/>
</dbReference>
<proteinExistence type="predicted"/>
<dbReference type="AlphaFoldDB" id="A0AA91TT62"/>
<dbReference type="PANTHER" id="PTHR32502:SF23">
    <property type="entry name" value="TRANSPORT PROTEIN, PTS SYSTEM"/>
    <property type="match status" value="1"/>
</dbReference>
<reference evidence="2 3" key="1">
    <citation type="submission" date="2017-07" db="EMBL/GenBank/DDBJ databases">
        <title>Isolation and whole genome analysis of endospore-forming bacteria from heroin.</title>
        <authorList>
            <person name="Kalinowski J."/>
            <person name="Ahrens B."/>
            <person name="Al-Dilaimi A."/>
            <person name="Winkler A."/>
            <person name="Wibberg D."/>
            <person name="Schleenbecker U."/>
            <person name="Ruckert C."/>
            <person name="Wolfel R."/>
            <person name="Grass G."/>
        </authorList>
    </citation>
    <scope>NUCLEOTIDE SEQUENCE [LARGE SCALE GENOMIC DNA]</scope>
    <source>
        <strain evidence="2 3">7521-2</strain>
    </source>
</reference>
<comment type="caution">
    <text evidence="2">The sequence shown here is derived from an EMBL/GenBank/DDBJ whole genome shotgun (WGS) entry which is preliminary data.</text>
</comment>
<keyword evidence="1" id="KW-0812">Transmembrane</keyword>
<dbReference type="PROSITE" id="PS51108">
    <property type="entry name" value="PTS_EIID"/>
    <property type="match status" value="1"/>
</dbReference>
<dbReference type="EMBL" id="NPBQ01000054">
    <property type="protein sequence ID" value="PAD83582.1"/>
    <property type="molecule type" value="Genomic_DNA"/>
</dbReference>
<evidence type="ECO:0000256" key="1">
    <source>
        <dbReference type="SAM" id="Phobius"/>
    </source>
</evidence>